<sequence>MSQASSDPGAIVAAFQADLDFSFQSCMVALVAYEYILTVNQEVAMIWRRSYNMGGFAFHSSVSLGTHLALIAADVLVLALTWNRTFTHRMAAIRVGVQTPLSAMLLRDGTVYFVVLLAINLTDVIGNTVPSLQATSAVTSNLIGTLTPILISRFLLNLRQLGEPENETQSRFNSRFSIPGFRVPTLESIVGNMGADLDYGPAEEVDNEAGEADMPVDGGGAEVSVLDATTEDDSGGLVPESV</sequence>
<name>A0A4S4KA32_9APHY</name>
<comment type="caution">
    <text evidence="4">The sequence shown here is derived from an EMBL/GenBank/DDBJ whole genome shotgun (WGS) entry which is preliminary data.</text>
</comment>
<accession>A0A4S4KA32</accession>
<protein>
    <recommendedName>
        <fullName evidence="3">DUF6533 domain-containing protein</fullName>
    </recommendedName>
</protein>
<gene>
    <name evidence="4" type="ORF">EW026_g6727</name>
</gene>
<keyword evidence="2" id="KW-0812">Transmembrane</keyword>
<reference evidence="4 5" key="1">
    <citation type="submission" date="2019-02" db="EMBL/GenBank/DDBJ databases">
        <title>Genome sequencing of the rare red list fungi Phlebia centrifuga.</title>
        <authorList>
            <person name="Buettner E."/>
            <person name="Kellner H."/>
        </authorList>
    </citation>
    <scope>NUCLEOTIDE SEQUENCE [LARGE SCALE GENOMIC DNA]</scope>
    <source>
        <strain evidence="4 5">DSM 108282</strain>
    </source>
</reference>
<evidence type="ECO:0000313" key="5">
    <source>
        <dbReference type="Proteomes" id="UP000309038"/>
    </source>
</evidence>
<feature type="compositionally biased region" description="Acidic residues" evidence="1">
    <location>
        <begin position="201"/>
        <end position="211"/>
    </location>
</feature>
<keyword evidence="2" id="KW-0472">Membrane</keyword>
<dbReference type="Pfam" id="PF20151">
    <property type="entry name" value="DUF6533"/>
    <property type="match status" value="1"/>
</dbReference>
<keyword evidence="5" id="KW-1185">Reference proteome</keyword>
<evidence type="ECO:0000256" key="2">
    <source>
        <dbReference type="SAM" id="Phobius"/>
    </source>
</evidence>
<evidence type="ECO:0000313" key="4">
    <source>
        <dbReference type="EMBL" id="THG94811.1"/>
    </source>
</evidence>
<dbReference type="AlphaFoldDB" id="A0A4S4KA32"/>
<feature type="domain" description="DUF6533" evidence="3">
    <location>
        <begin position="27"/>
        <end position="59"/>
    </location>
</feature>
<keyword evidence="2" id="KW-1133">Transmembrane helix</keyword>
<evidence type="ECO:0000256" key="1">
    <source>
        <dbReference type="SAM" id="MobiDB-lite"/>
    </source>
</evidence>
<proteinExistence type="predicted"/>
<dbReference type="Proteomes" id="UP000309038">
    <property type="component" value="Unassembled WGS sequence"/>
</dbReference>
<dbReference type="InterPro" id="IPR045340">
    <property type="entry name" value="DUF6533"/>
</dbReference>
<organism evidence="4 5">
    <name type="scientific">Hermanssonia centrifuga</name>
    <dbReference type="NCBI Taxonomy" id="98765"/>
    <lineage>
        <taxon>Eukaryota</taxon>
        <taxon>Fungi</taxon>
        <taxon>Dikarya</taxon>
        <taxon>Basidiomycota</taxon>
        <taxon>Agaricomycotina</taxon>
        <taxon>Agaricomycetes</taxon>
        <taxon>Polyporales</taxon>
        <taxon>Meruliaceae</taxon>
        <taxon>Hermanssonia</taxon>
    </lineage>
</organism>
<evidence type="ECO:0000259" key="3">
    <source>
        <dbReference type="Pfam" id="PF20151"/>
    </source>
</evidence>
<dbReference type="EMBL" id="SGPJ01000393">
    <property type="protein sequence ID" value="THG94811.1"/>
    <property type="molecule type" value="Genomic_DNA"/>
</dbReference>
<feature type="region of interest" description="Disordered" evidence="1">
    <location>
        <begin position="200"/>
        <end position="222"/>
    </location>
</feature>
<feature type="transmembrane region" description="Helical" evidence="2">
    <location>
        <begin position="56"/>
        <end position="80"/>
    </location>
</feature>